<accession>H5TJ96</accession>
<sequence>MLDDMSLPVGAHIAAVVRAGIDLMIPTTCGGCDAPDSRWCARCAELLADDPLLLRPRVAVGADVWALGRYRGPHRNAVIELKEHGRRDLAQPLGHALARALLTLQRWGEIPPATRLCLVPAPTRPLAARRRGGDTVTAIADSTARVLGERTRVRPLLTIRPGGRDSAGLDARARRRNLSRRVAIRSPPTRTDRASTSSTILVDDVLTTGATAAESVRTLAEHGVSVDLVVVITAA</sequence>
<comment type="similarity">
    <text evidence="1">Belongs to the ComF/GntX family.</text>
</comment>
<proteinExistence type="inferred from homology"/>
<keyword evidence="3" id="KW-1185">Reference proteome</keyword>
<gene>
    <name evidence="2" type="ORF">GOOTI_069_00020</name>
</gene>
<dbReference type="RefSeq" id="WP_007237803.1">
    <property type="nucleotide sequence ID" value="NZ_BAFB01000069.1"/>
</dbReference>
<dbReference type="InterPro" id="IPR000836">
    <property type="entry name" value="PRTase_dom"/>
</dbReference>
<dbReference type="InterPro" id="IPR029057">
    <property type="entry name" value="PRTase-like"/>
</dbReference>
<comment type="caution">
    <text evidence="2">The sequence shown here is derived from an EMBL/GenBank/DDBJ whole genome shotgun (WGS) entry which is preliminary data.</text>
</comment>
<dbReference type="EMBL" id="BAFB01000069">
    <property type="protein sequence ID" value="GAB33554.1"/>
    <property type="molecule type" value="Genomic_DNA"/>
</dbReference>
<dbReference type="PANTHER" id="PTHR47505:SF1">
    <property type="entry name" value="DNA UTILIZATION PROTEIN YHGH"/>
    <property type="match status" value="1"/>
</dbReference>
<evidence type="ECO:0008006" key="4">
    <source>
        <dbReference type="Google" id="ProtNLM"/>
    </source>
</evidence>
<dbReference type="STRING" id="1108044.GOOTI_069_00020"/>
<evidence type="ECO:0000256" key="1">
    <source>
        <dbReference type="ARBA" id="ARBA00008007"/>
    </source>
</evidence>
<dbReference type="CDD" id="cd06223">
    <property type="entry name" value="PRTases_typeI"/>
    <property type="match status" value="1"/>
</dbReference>
<dbReference type="InterPro" id="IPR051910">
    <property type="entry name" value="ComF/GntX_DNA_util-trans"/>
</dbReference>
<dbReference type="AlphaFoldDB" id="H5TJ96"/>
<dbReference type="Gene3D" id="3.40.50.2020">
    <property type="match status" value="1"/>
</dbReference>
<dbReference type="PANTHER" id="PTHR47505">
    <property type="entry name" value="DNA UTILIZATION PROTEIN YHGH"/>
    <property type="match status" value="1"/>
</dbReference>
<evidence type="ECO:0000313" key="3">
    <source>
        <dbReference type="Proteomes" id="UP000005038"/>
    </source>
</evidence>
<organism evidence="2 3">
    <name type="scientific">Gordonia otitidis (strain DSM 44809 / CCUG 52243 / JCM 12355 / NBRC 100426 / IFM 10032)</name>
    <dbReference type="NCBI Taxonomy" id="1108044"/>
    <lineage>
        <taxon>Bacteria</taxon>
        <taxon>Bacillati</taxon>
        <taxon>Actinomycetota</taxon>
        <taxon>Actinomycetes</taxon>
        <taxon>Mycobacteriales</taxon>
        <taxon>Gordoniaceae</taxon>
        <taxon>Gordonia</taxon>
    </lineage>
</organism>
<dbReference type="SUPFAM" id="SSF53271">
    <property type="entry name" value="PRTase-like"/>
    <property type="match status" value="1"/>
</dbReference>
<reference evidence="2" key="1">
    <citation type="submission" date="2012-02" db="EMBL/GenBank/DDBJ databases">
        <title>Whole genome shotgun sequence of Gordonia otitidis NBRC 100426.</title>
        <authorList>
            <person name="Yoshida I."/>
            <person name="Hosoyama A."/>
            <person name="Tsuchikane K."/>
            <person name="Katsumata H."/>
            <person name="Yamazaki S."/>
            <person name="Fujita N."/>
        </authorList>
    </citation>
    <scope>NUCLEOTIDE SEQUENCE [LARGE SCALE GENOMIC DNA]</scope>
    <source>
        <strain evidence="2">NBRC 100426</strain>
    </source>
</reference>
<protein>
    <recommendedName>
        <fullName evidence="4">Phosphoribosyltransferase domain-containing protein</fullName>
    </recommendedName>
</protein>
<dbReference type="Proteomes" id="UP000005038">
    <property type="component" value="Unassembled WGS sequence"/>
</dbReference>
<name>H5TJ96_GORO1</name>
<evidence type="ECO:0000313" key="2">
    <source>
        <dbReference type="EMBL" id="GAB33554.1"/>
    </source>
</evidence>